<reference evidence="1 2" key="1">
    <citation type="submission" date="2015-05" db="EMBL/GenBank/DDBJ databases">
        <title>Photobacterium galathea sp. nov.</title>
        <authorList>
            <person name="Machado H."/>
            <person name="Gram L."/>
        </authorList>
    </citation>
    <scope>NUCLEOTIDE SEQUENCE [LARGE SCALE GENOMIC DNA]</scope>
    <source>
        <strain evidence="1 2">DSM 22954</strain>
    </source>
</reference>
<dbReference type="PATRIC" id="fig|320778.3.peg.2706"/>
<sequence length="97" mass="10828">MTYPAAEKTEVKLDYPVTVGSQTIEVLALRRPKVRDQLIANKQNKIDADKEVHLMALLAEVDPAVIQELDMDDYTEVQKVIVGFRQKRLASGTSSEG</sequence>
<evidence type="ECO:0000313" key="2">
    <source>
        <dbReference type="Proteomes" id="UP000035909"/>
    </source>
</evidence>
<organism evidence="1 2">
    <name type="scientific">Photobacterium ganghwense</name>
    <dbReference type="NCBI Taxonomy" id="320778"/>
    <lineage>
        <taxon>Bacteria</taxon>
        <taxon>Pseudomonadati</taxon>
        <taxon>Pseudomonadota</taxon>
        <taxon>Gammaproteobacteria</taxon>
        <taxon>Vibrionales</taxon>
        <taxon>Vibrionaceae</taxon>
        <taxon>Photobacterium</taxon>
    </lineage>
</organism>
<keyword evidence="2" id="KW-1185">Reference proteome</keyword>
<dbReference type="Pfam" id="PF10109">
    <property type="entry name" value="Phage_TAC_7"/>
    <property type="match status" value="1"/>
</dbReference>
<comment type="caution">
    <text evidence="1">The sequence shown here is derived from an EMBL/GenBank/DDBJ whole genome shotgun (WGS) entry which is preliminary data.</text>
</comment>
<gene>
    <name evidence="1" type="ORF">ABT57_12400</name>
</gene>
<dbReference type="Proteomes" id="UP000035909">
    <property type="component" value="Unassembled WGS sequence"/>
</dbReference>
<dbReference type="OrthoDB" id="7870527at2"/>
<protein>
    <recommendedName>
        <fullName evidence="3">Phage tail protein</fullName>
    </recommendedName>
</protein>
<evidence type="ECO:0008006" key="3">
    <source>
        <dbReference type="Google" id="ProtNLM"/>
    </source>
</evidence>
<name>A0A0J1HAC3_9GAMM</name>
<dbReference type="InterPro" id="IPR019289">
    <property type="entry name" value="Phage_tail_E/E"/>
</dbReference>
<proteinExistence type="predicted"/>
<dbReference type="EMBL" id="LDOU01000013">
    <property type="protein sequence ID" value="KLV08626.1"/>
    <property type="molecule type" value="Genomic_DNA"/>
</dbReference>
<evidence type="ECO:0000313" key="1">
    <source>
        <dbReference type="EMBL" id="KLV08626.1"/>
    </source>
</evidence>
<dbReference type="RefSeq" id="WP_047885553.1">
    <property type="nucleotide sequence ID" value="NZ_LDOU01000013.1"/>
</dbReference>
<dbReference type="STRING" id="320778.ABT57_12400"/>
<accession>A0A0J1HAC3</accession>
<dbReference type="AlphaFoldDB" id="A0A0J1HAC3"/>